<keyword evidence="3" id="KW-1185">Reference proteome</keyword>
<accession>A0ABV2TEU7</accession>
<keyword evidence="1" id="KW-0472">Membrane</keyword>
<protein>
    <submittedName>
        <fullName evidence="2">HTH domain-containing protein</fullName>
    </submittedName>
</protein>
<dbReference type="RefSeq" id="WP_354664115.1">
    <property type="nucleotide sequence ID" value="NZ_JBEXAC010000004.1"/>
</dbReference>
<name>A0ABV2TEU7_9BACT</name>
<evidence type="ECO:0000313" key="3">
    <source>
        <dbReference type="Proteomes" id="UP001549749"/>
    </source>
</evidence>
<proteinExistence type="predicted"/>
<comment type="caution">
    <text evidence="2">The sequence shown here is derived from an EMBL/GenBank/DDBJ whole genome shotgun (WGS) entry which is preliminary data.</text>
</comment>
<evidence type="ECO:0000313" key="2">
    <source>
        <dbReference type="EMBL" id="MET7001543.1"/>
    </source>
</evidence>
<feature type="transmembrane region" description="Helical" evidence="1">
    <location>
        <begin position="73"/>
        <end position="94"/>
    </location>
</feature>
<keyword evidence="1" id="KW-1133">Transmembrane helix</keyword>
<reference evidence="2 3" key="1">
    <citation type="submission" date="2024-06" db="EMBL/GenBank/DDBJ databases">
        <title>Chitinophaga defluvii sp. nov., isolated from municipal sewage.</title>
        <authorList>
            <person name="Zhang L."/>
        </authorList>
    </citation>
    <scope>NUCLEOTIDE SEQUENCE [LARGE SCALE GENOMIC DNA]</scope>
    <source>
        <strain evidence="2 3">H8</strain>
    </source>
</reference>
<keyword evidence="1" id="KW-0812">Transmembrane</keyword>
<dbReference type="Proteomes" id="UP001549749">
    <property type="component" value="Unassembled WGS sequence"/>
</dbReference>
<organism evidence="2 3">
    <name type="scientific">Chitinophaga defluvii</name>
    <dbReference type="NCBI Taxonomy" id="3163343"/>
    <lineage>
        <taxon>Bacteria</taxon>
        <taxon>Pseudomonadati</taxon>
        <taxon>Bacteroidota</taxon>
        <taxon>Chitinophagia</taxon>
        <taxon>Chitinophagales</taxon>
        <taxon>Chitinophagaceae</taxon>
        <taxon>Chitinophaga</taxon>
    </lineage>
</organism>
<sequence>MPKRYFERLQTVDHLIKIKGTGKPAQLAKRLRISERTLYEFLKMMKDLGAPIEYDRYKETYYYGEKGGFNIRFIKNLVSEGILLLLLAGCYYWFPELAG</sequence>
<evidence type="ECO:0000256" key="1">
    <source>
        <dbReference type="SAM" id="Phobius"/>
    </source>
</evidence>
<dbReference type="EMBL" id="JBEXAC010000004">
    <property type="protein sequence ID" value="MET7001543.1"/>
    <property type="molecule type" value="Genomic_DNA"/>
</dbReference>
<gene>
    <name evidence="2" type="ORF">ABR189_29445</name>
</gene>